<proteinExistence type="predicted"/>
<keyword evidence="4" id="KW-0812">Transmembrane</keyword>
<dbReference type="Gene3D" id="3.40.190.10">
    <property type="entry name" value="Periplasmic binding protein-like II"/>
    <property type="match status" value="2"/>
</dbReference>
<feature type="coiled-coil region" evidence="3">
    <location>
        <begin position="323"/>
        <end position="364"/>
    </location>
</feature>
<dbReference type="Pfam" id="PF12974">
    <property type="entry name" value="Phosphonate-bd"/>
    <property type="match status" value="1"/>
</dbReference>
<dbReference type="InterPro" id="IPR036097">
    <property type="entry name" value="HisK_dim/P_sf"/>
</dbReference>
<dbReference type="Pfam" id="PF02518">
    <property type="entry name" value="HATPase_c"/>
    <property type="match status" value="1"/>
</dbReference>
<dbReference type="InterPro" id="IPR003661">
    <property type="entry name" value="HisK_dim/P_dom"/>
</dbReference>
<feature type="transmembrane region" description="Helical" evidence="4">
    <location>
        <begin position="303"/>
        <end position="324"/>
    </location>
</feature>
<dbReference type="SMART" id="SM00387">
    <property type="entry name" value="HATPase_c"/>
    <property type="match status" value="1"/>
</dbReference>
<evidence type="ECO:0000313" key="7">
    <source>
        <dbReference type="EMBL" id="OXE50202.1"/>
    </source>
</evidence>
<dbReference type="Proteomes" id="UP000214610">
    <property type="component" value="Unassembled WGS sequence"/>
</dbReference>
<accession>A0A227KPL1</accession>
<dbReference type="InterPro" id="IPR005467">
    <property type="entry name" value="His_kinase_dom"/>
</dbReference>
<dbReference type="InterPro" id="IPR003594">
    <property type="entry name" value="HATPase_dom"/>
</dbReference>
<dbReference type="SUPFAM" id="SSF53850">
    <property type="entry name" value="Periplasmic binding protein-like II"/>
    <property type="match status" value="1"/>
</dbReference>
<dbReference type="PROSITE" id="PS51257">
    <property type="entry name" value="PROKAR_LIPOPROTEIN"/>
    <property type="match status" value="1"/>
</dbReference>
<dbReference type="PANTHER" id="PTHR35841:SF1">
    <property type="entry name" value="PHOSPHONATES-BINDING PERIPLASMIC PROTEIN"/>
    <property type="match status" value="1"/>
</dbReference>
<feature type="domain" description="Histidine kinase" evidence="6">
    <location>
        <begin position="373"/>
        <end position="587"/>
    </location>
</feature>
<evidence type="ECO:0000256" key="2">
    <source>
        <dbReference type="ARBA" id="ARBA00012438"/>
    </source>
</evidence>
<keyword evidence="5" id="KW-0732">Signal</keyword>
<evidence type="ECO:0000313" key="8">
    <source>
        <dbReference type="Proteomes" id="UP000214610"/>
    </source>
</evidence>
<evidence type="ECO:0000259" key="6">
    <source>
        <dbReference type="PROSITE" id="PS50109"/>
    </source>
</evidence>
<evidence type="ECO:0000256" key="3">
    <source>
        <dbReference type="SAM" id="Coils"/>
    </source>
</evidence>
<dbReference type="AlphaFoldDB" id="A0A227KPL1"/>
<evidence type="ECO:0000256" key="1">
    <source>
        <dbReference type="ARBA" id="ARBA00000085"/>
    </source>
</evidence>
<dbReference type="Pfam" id="PF00512">
    <property type="entry name" value="HisKA"/>
    <property type="match status" value="1"/>
</dbReference>
<evidence type="ECO:0000256" key="5">
    <source>
        <dbReference type="SAM" id="SignalP"/>
    </source>
</evidence>
<dbReference type="SMART" id="SM00388">
    <property type="entry name" value="HisKA"/>
    <property type="match status" value="1"/>
</dbReference>
<keyword evidence="4" id="KW-1133">Transmembrane helix</keyword>
<dbReference type="CDD" id="cd00082">
    <property type="entry name" value="HisKA"/>
    <property type="match status" value="1"/>
</dbReference>
<keyword evidence="3" id="KW-0175">Coiled coil</keyword>
<gene>
    <name evidence="7" type="ORF">ADH67_04150</name>
</gene>
<dbReference type="EMBL" id="NHMP01000002">
    <property type="protein sequence ID" value="OXE50202.1"/>
    <property type="molecule type" value="Genomic_DNA"/>
</dbReference>
<dbReference type="PROSITE" id="PS50109">
    <property type="entry name" value="HIS_KIN"/>
    <property type="match status" value="1"/>
</dbReference>
<sequence>MRIIRFVLILFLAFCSCFLHAEEGQKVIKIGLIHFSPPLSKDMDFTPTLHYLQKELVPWKVEAKVYSSADLEKAIKDGSIDFFYASAGFFYRMLPFGVRDIATVVTAEKPVPNFGTAGAFITQRDRKDIKSIEDMKGKSFVANYESAFHGYRIGMADLAFRGYDPDNFFKSKRFVGESAEKLLKEIVERKADIGFIRACWLEEHELQNIAVLDKIKVISPISGPVKCLHSTHSYPNNTFASTRVVNHDVAKKVSAALLSMKPSASGQYWSLATNFKPVDDLYRVLKAGPYEYMNQWSLRRFVLTYWPLLALLLLTVIGLAAHSWRAQRLVDKAKAELLEAEEKKNKLQKQANELTEKMEAQHKLNLVSQISSIFAHEMNQPLAACQYLVDGLKALNKRNPKKVNPEILSFSLENFEKELKRATAIVNKVRQYARKQACRNQKVDFSACLAEIIQTMKVKYSGKVHLHVDFTKDIFIEGDRVEIEILVWNLLKNAIEGALEGTNPTVWISLKTCKDQVMLQVANSGRVFSASEVEDIGKNYLKSTKAEGLGIGLQVIKSILEAMGTSMKMQAREGGGLVQSVLFAKWSDKDND</sequence>
<feature type="signal peptide" evidence="5">
    <location>
        <begin position="1"/>
        <end position="21"/>
    </location>
</feature>
<feature type="chain" id="PRO_5011968698" description="histidine kinase" evidence="5">
    <location>
        <begin position="22"/>
        <end position="592"/>
    </location>
</feature>
<dbReference type="PANTHER" id="PTHR35841">
    <property type="entry name" value="PHOSPHONATES-BINDING PERIPLASMIC PROTEIN"/>
    <property type="match status" value="1"/>
</dbReference>
<dbReference type="Gene3D" id="1.10.287.130">
    <property type="match status" value="1"/>
</dbReference>
<dbReference type="SUPFAM" id="SSF55874">
    <property type="entry name" value="ATPase domain of HSP90 chaperone/DNA topoisomerase II/histidine kinase"/>
    <property type="match status" value="1"/>
</dbReference>
<comment type="caution">
    <text evidence="7">The sequence shown here is derived from an EMBL/GenBank/DDBJ whole genome shotgun (WGS) entry which is preliminary data.</text>
</comment>
<dbReference type="Gene3D" id="3.30.565.10">
    <property type="entry name" value="Histidine kinase-like ATPase, C-terminal domain"/>
    <property type="match status" value="1"/>
</dbReference>
<dbReference type="GO" id="GO:0000155">
    <property type="term" value="F:phosphorelay sensor kinase activity"/>
    <property type="evidence" value="ECO:0007669"/>
    <property type="project" value="InterPro"/>
</dbReference>
<organism evidence="7 8">
    <name type="scientific">Turicimonas muris</name>
    <dbReference type="NCBI Taxonomy" id="1796652"/>
    <lineage>
        <taxon>Bacteria</taxon>
        <taxon>Pseudomonadati</taxon>
        <taxon>Pseudomonadota</taxon>
        <taxon>Betaproteobacteria</taxon>
        <taxon>Burkholderiales</taxon>
        <taxon>Sutterellaceae</taxon>
        <taxon>Turicimonas</taxon>
    </lineage>
</organism>
<keyword evidence="8" id="KW-1185">Reference proteome</keyword>
<comment type="catalytic activity">
    <reaction evidence="1">
        <text>ATP + protein L-histidine = ADP + protein N-phospho-L-histidine.</text>
        <dbReference type="EC" id="2.7.13.3"/>
    </reaction>
</comment>
<dbReference type="EC" id="2.7.13.3" evidence="2"/>
<dbReference type="InterPro" id="IPR036890">
    <property type="entry name" value="HATPase_C_sf"/>
</dbReference>
<dbReference type="SUPFAM" id="SSF47384">
    <property type="entry name" value="Homodimeric domain of signal transducing histidine kinase"/>
    <property type="match status" value="1"/>
</dbReference>
<evidence type="ECO:0000256" key="4">
    <source>
        <dbReference type="SAM" id="Phobius"/>
    </source>
</evidence>
<keyword evidence="4" id="KW-0472">Membrane</keyword>
<protein>
    <recommendedName>
        <fullName evidence="2">histidine kinase</fullName>
        <ecNumber evidence="2">2.7.13.3</ecNumber>
    </recommendedName>
</protein>
<name>A0A227KPL1_9BURK</name>
<reference evidence="8" key="1">
    <citation type="submission" date="2017-05" db="EMBL/GenBank/DDBJ databases">
        <title>Improved OligoMM genomes.</title>
        <authorList>
            <person name="Garzetti D."/>
        </authorList>
    </citation>
    <scope>NUCLEOTIDE SEQUENCE [LARGE SCALE GENOMIC DNA]</scope>
    <source>
        <strain evidence="8">YL45</strain>
    </source>
</reference>